<evidence type="ECO:0000256" key="4">
    <source>
        <dbReference type="ARBA" id="ARBA00023054"/>
    </source>
</evidence>
<keyword evidence="4 5" id="KW-0175">Coiled coil</keyword>
<dbReference type="Gene3D" id="1.10.275.60">
    <property type="match status" value="1"/>
</dbReference>
<name>A0A8B6GRE2_MYTGA</name>
<dbReference type="OrthoDB" id="6409262at2759"/>
<accession>A0A8B6GRE2</accession>
<feature type="region of interest" description="Disordered" evidence="6">
    <location>
        <begin position="638"/>
        <end position="685"/>
    </location>
</feature>
<gene>
    <name evidence="7" type="ORF">MGAL_10B092318</name>
</gene>
<evidence type="ECO:0000256" key="1">
    <source>
        <dbReference type="ARBA" id="ARBA00015683"/>
    </source>
</evidence>
<dbReference type="EMBL" id="UYJE01008802">
    <property type="protein sequence ID" value="VDI67448.1"/>
    <property type="molecule type" value="Genomic_DNA"/>
</dbReference>
<comment type="caution">
    <text evidence="7">The sequence shown here is derived from an EMBL/GenBank/DDBJ whole genome shotgun (WGS) entry which is preliminary data.</text>
</comment>
<dbReference type="PANTHER" id="PTHR14897:SF5">
    <property type="entry name" value="WD REPEAT AND COILED-COIL-CONTAINING PROTEIN"/>
    <property type="match status" value="1"/>
</dbReference>
<evidence type="ECO:0000313" key="8">
    <source>
        <dbReference type="Proteomes" id="UP000596742"/>
    </source>
</evidence>
<organism evidence="7 8">
    <name type="scientific">Mytilus galloprovincialis</name>
    <name type="common">Mediterranean mussel</name>
    <dbReference type="NCBI Taxonomy" id="29158"/>
    <lineage>
        <taxon>Eukaryota</taxon>
        <taxon>Metazoa</taxon>
        <taxon>Spiralia</taxon>
        <taxon>Lophotrochozoa</taxon>
        <taxon>Mollusca</taxon>
        <taxon>Bivalvia</taxon>
        <taxon>Autobranchia</taxon>
        <taxon>Pteriomorphia</taxon>
        <taxon>Mytilida</taxon>
        <taxon>Mytiloidea</taxon>
        <taxon>Mytilidae</taxon>
        <taxon>Mytilinae</taxon>
        <taxon>Mytilus</taxon>
    </lineage>
</organism>
<dbReference type="SUPFAM" id="SSF48557">
    <property type="entry name" value="L-aspartase-like"/>
    <property type="match status" value="1"/>
</dbReference>
<feature type="compositionally biased region" description="Polar residues" evidence="6">
    <location>
        <begin position="671"/>
        <end position="685"/>
    </location>
</feature>
<feature type="coiled-coil region" evidence="5">
    <location>
        <begin position="756"/>
        <end position="783"/>
    </location>
</feature>
<keyword evidence="2" id="KW-0853">WD repeat</keyword>
<dbReference type="Pfam" id="PF15390">
    <property type="entry name" value="WDCP"/>
    <property type="match status" value="2"/>
</dbReference>
<evidence type="ECO:0000256" key="5">
    <source>
        <dbReference type="SAM" id="Coils"/>
    </source>
</evidence>
<evidence type="ECO:0000256" key="6">
    <source>
        <dbReference type="SAM" id="MobiDB-lite"/>
    </source>
</evidence>
<dbReference type="GO" id="GO:0003824">
    <property type="term" value="F:catalytic activity"/>
    <property type="evidence" value="ECO:0007669"/>
    <property type="project" value="InterPro"/>
</dbReference>
<dbReference type="InterPro" id="IPR008948">
    <property type="entry name" value="L-Aspartase-like"/>
</dbReference>
<evidence type="ECO:0000256" key="2">
    <source>
        <dbReference type="ARBA" id="ARBA00022574"/>
    </source>
</evidence>
<keyword evidence="8" id="KW-1185">Reference proteome</keyword>
<dbReference type="PANTHER" id="PTHR14897">
    <property type="entry name" value="WD REPEAT AND COILED-COIL-CONTAINING PROTEIN"/>
    <property type="match status" value="1"/>
</dbReference>
<evidence type="ECO:0000313" key="7">
    <source>
        <dbReference type="EMBL" id="VDI67448.1"/>
    </source>
</evidence>
<dbReference type="AlphaFoldDB" id="A0A8B6GRE2"/>
<dbReference type="Gene3D" id="1.25.40.10">
    <property type="entry name" value="Tetratricopeptide repeat domain"/>
    <property type="match status" value="1"/>
</dbReference>
<protein>
    <recommendedName>
        <fullName evidence="1">WD repeat and coiled-coil-containing protein</fullName>
    </recommendedName>
</protein>
<dbReference type="InterPro" id="IPR028041">
    <property type="entry name" value="WDCP"/>
</dbReference>
<dbReference type="InterPro" id="IPR011990">
    <property type="entry name" value="TPR-like_helical_dom_sf"/>
</dbReference>
<keyword evidence="3" id="KW-0677">Repeat</keyword>
<proteinExistence type="predicted"/>
<dbReference type="GO" id="GO:0019900">
    <property type="term" value="F:kinase binding"/>
    <property type="evidence" value="ECO:0007669"/>
    <property type="project" value="TreeGrafter"/>
</dbReference>
<reference evidence="7" key="1">
    <citation type="submission" date="2018-11" db="EMBL/GenBank/DDBJ databases">
        <authorList>
            <person name="Alioto T."/>
            <person name="Alioto T."/>
        </authorList>
    </citation>
    <scope>NUCLEOTIDE SEQUENCE</scope>
</reference>
<sequence length="881" mass="97770">MLLQEPVQAAIWDSLNHYAYTDATFLAERLYAEVSNDDALHLVATCYYRAGKPIKAYMMLQKHGCPTPQCKYLLAKCCMEMNKLPEAESVLAGNIVNAKPKTHEEIESEFGGIACHVFSTLGAMYRLYANLTCQGSVLDSFFALLPTLPFSADAMLINHQSVIDIIIEELGLDITDEQIKDMEENIDCIDFETAAKEEKRVRHDVMAHVHTLAKACPRASGIIHLGATSAFVGDNTDLIVMRDGFDILLPKMYNQFHNLNVQPIPQGCLWNPDRDILCVLAKQQCSFFFHHTDDKGTFAFSPLEDEKIRCGTWTDDGNKLVLCIGACLLLYSWPDIDDTISDYKSAVWRIPNLDGCVTSIVSLSDSIVLCAAELPLESLCKVKDTFVVPDLNENTNSLQEDIISPKKSVSATEALFSLSRNPHFDIESTTQLVTVSLEDEKDPCSISMTGIKGILTPELLVYIPNIKSVVVGSNTQNLLQVFTFQNGSITSALTKTAEVKLDKQERPKGISQMLPPLTNQTGILLAIGRRASSDSAFLTSSSGSAMEIKLKFFPFTIDKNVLKNLKEQQGSLEFKESESSKSVIENAEKVSDTVDIPENIKEAVAHGNQTEKHSENDSCDNYDRDLLIRKQETVTELKDFSETNSTDSSPRDIIIGSQSKEGKSLVEDLTGSGNSGSELETETTEFSAKTPYFQNNIDTSFHDSITDQLIKPVSDQHDVEEKPVHRPKVTTCLDDSAVSMATSSTSFVTNTDSTKEERMQLEIDKLNHRIEELKMKVSHLTELIKESTIITKYQSQSQPEVIQIHCKCPGVETKKKSFLLDNGRLQYEIVKTAFQLATLEIFIDDDPCVVSANIDGYIPIRFTPSSTLVITGNTDRGDNTA</sequence>
<dbReference type="Pfam" id="PF12895">
    <property type="entry name" value="ANAPC3"/>
    <property type="match status" value="1"/>
</dbReference>
<evidence type="ECO:0000256" key="3">
    <source>
        <dbReference type="ARBA" id="ARBA00022737"/>
    </source>
</evidence>
<dbReference type="Proteomes" id="UP000596742">
    <property type="component" value="Unassembled WGS sequence"/>
</dbReference>